<dbReference type="InterPro" id="IPR028002">
    <property type="entry name" value="Myb_DNA-bind_5"/>
</dbReference>
<dbReference type="PANTHER" id="PTHR21632">
    <property type="entry name" value="REGULATORY PROTEIN ZESTE"/>
    <property type="match status" value="1"/>
</dbReference>
<evidence type="ECO:0000256" key="3">
    <source>
        <dbReference type="ARBA" id="ARBA00016807"/>
    </source>
</evidence>
<evidence type="ECO:0000256" key="4">
    <source>
        <dbReference type="ARBA" id="ARBA00021372"/>
    </source>
</evidence>
<feature type="coiled-coil region" evidence="8">
    <location>
        <begin position="179"/>
        <end position="206"/>
    </location>
</feature>
<dbReference type="AlphaFoldDB" id="A0AA38MG08"/>
<protein>
    <recommendedName>
        <fullName evidence="4">Myb/SANT-like DNA-binding domain-containing protein 3</fullName>
    </recommendedName>
    <alternativeName>
        <fullName evidence="3">Regulatory protein zeste</fullName>
    </alternativeName>
</protein>
<reference evidence="10" key="1">
    <citation type="journal article" date="2023" name="G3 (Bethesda)">
        <title>Whole genome assemblies of Zophobas morio and Tenebrio molitor.</title>
        <authorList>
            <person name="Kaur S."/>
            <person name="Stinson S.A."/>
            <person name="diCenzo G.C."/>
        </authorList>
    </citation>
    <scope>NUCLEOTIDE SEQUENCE</scope>
    <source>
        <strain evidence="10">QUZm001</strain>
    </source>
</reference>
<evidence type="ECO:0000259" key="9">
    <source>
        <dbReference type="Pfam" id="PF13873"/>
    </source>
</evidence>
<comment type="subunit">
    <text evidence="2">Self-associates forming complexes of several hundred monomers.</text>
</comment>
<name>A0AA38MG08_9CUCU</name>
<evidence type="ECO:0000313" key="11">
    <source>
        <dbReference type="Proteomes" id="UP001168821"/>
    </source>
</evidence>
<evidence type="ECO:0000256" key="5">
    <source>
        <dbReference type="ARBA" id="ARBA00023015"/>
    </source>
</evidence>
<evidence type="ECO:0000256" key="2">
    <source>
        <dbReference type="ARBA" id="ARBA00011764"/>
    </source>
</evidence>
<evidence type="ECO:0000256" key="1">
    <source>
        <dbReference type="ARBA" id="ARBA00007954"/>
    </source>
</evidence>
<comment type="caution">
    <text evidence="10">The sequence shown here is derived from an EMBL/GenBank/DDBJ whole genome shotgun (WGS) entry which is preliminary data.</text>
</comment>
<sequence>MEKTAYTFKEKAILTNIIKEKGSVIECKKTDAVSLEKKSKVWEEICAYYNAQPEVGCKRTTKQLKKCWANLNQAKRKIITEEKYDILKTGGGTRSAKEHDTIMDLVEEAAPHLDIQLGCQYDSTARYENHNNLADPTTDLATGSSLGDTQETVLEPPKKTARTVVDQNLEKTLRVQKLQESIEQQRELHELRMQAAKEELEAIRKIDEIKLATAMAELKAGKKALVS</sequence>
<gene>
    <name evidence="10" type="ORF">Zmor_013965</name>
</gene>
<evidence type="ECO:0000313" key="10">
    <source>
        <dbReference type="EMBL" id="KAJ3654804.1"/>
    </source>
</evidence>
<dbReference type="PANTHER" id="PTHR21632:SF5">
    <property type="entry name" value="TOMOREGULIN-2 ISOFORM X1"/>
    <property type="match status" value="1"/>
</dbReference>
<feature type="domain" description="Myb/SANT-like DNA-binding" evidence="9">
    <location>
        <begin position="5"/>
        <end position="79"/>
    </location>
</feature>
<evidence type="ECO:0000256" key="6">
    <source>
        <dbReference type="ARBA" id="ARBA00023163"/>
    </source>
</evidence>
<keyword evidence="11" id="KW-1185">Reference proteome</keyword>
<keyword evidence="6" id="KW-0804">Transcription</keyword>
<comment type="function">
    <text evidence="7">Involved in transvection phenomena (= synapsis-dependent gene expression), where the synaptic pairing of chromosomes carrying genes with which zeste interacts influences the expression of these genes. Zeste binds to DNA and stimulates transcription from a nearby promoter.</text>
</comment>
<keyword evidence="5" id="KW-0805">Transcription regulation</keyword>
<dbReference type="Proteomes" id="UP001168821">
    <property type="component" value="Unassembled WGS sequence"/>
</dbReference>
<dbReference type="EMBL" id="JALNTZ010000004">
    <property type="protein sequence ID" value="KAJ3654804.1"/>
    <property type="molecule type" value="Genomic_DNA"/>
</dbReference>
<accession>A0AA38MG08</accession>
<dbReference type="Pfam" id="PF13873">
    <property type="entry name" value="Myb_DNA-bind_5"/>
    <property type="match status" value="1"/>
</dbReference>
<evidence type="ECO:0000256" key="7">
    <source>
        <dbReference type="ARBA" id="ARBA00025466"/>
    </source>
</evidence>
<comment type="similarity">
    <text evidence="1">Belongs to the MSANTD3 family.</text>
</comment>
<evidence type="ECO:0000256" key="8">
    <source>
        <dbReference type="SAM" id="Coils"/>
    </source>
</evidence>
<organism evidence="10 11">
    <name type="scientific">Zophobas morio</name>
    <dbReference type="NCBI Taxonomy" id="2755281"/>
    <lineage>
        <taxon>Eukaryota</taxon>
        <taxon>Metazoa</taxon>
        <taxon>Ecdysozoa</taxon>
        <taxon>Arthropoda</taxon>
        <taxon>Hexapoda</taxon>
        <taxon>Insecta</taxon>
        <taxon>Pterygota</taxon>
        <taxon>Neoptera</taxon>
        <taxon>Endopterygota</taxon>
        <taxon>Coleoptera</taxon>
        <taxon>Polyphaga</taxon>
        <taxon>Cucujiformia</taxon>
        <taxon>Tenebrionidae</taxon>
        <taxon>Zophobas</taxon>
    </lineage>
</organism>
<proteinExistence type="inferred from homology"/>
<keyword evidence="8" id="KW-0175">Coiled coil</keyword>